<evidence type="ECO:0000313" key="2">
    <source>
        <dbReference type="EMBL" id="GLD75368.1"/>
    </source>
</evidence>
<dbReference type="PANTHER" id="PTHR16121">
    <property type="entry name" value="CAP-SPECIFIC MRNA (NUCLEOSIDE-2'-O-)-METHYLTRANSFERASE 1-RELATED"/>
    <property type="match status" value="1"/>
</dbReference>
<keyword evidence="1" id="KW-0506">mRNA capping</keyword>
<dbReference type="AlphaFoldDB" id="A0AAD3NMZ5"/>
<dbReference type="EMBL" id="BRZM01002897">
    <property type="protein sequence ID" value="GLD75368.1"/>
    <property type="molecule type" value="Genomic_DNA"/>
</dbReference>
<proteinExistence type="predicted"/>
<dbReference type="GO" id="GO:0006370">
    <property type="term" value="P:7-methylguanosine mRNA capping"/>
    <property type="evidence" value="ECO:0007669"/>
    <property type="project" value="UniProtKB-KW"/>
</dbReference>
<evidence type="ECO:0000256" key="1">
    <source>
        <dbReference type="ARBA" id="ARBA00023042"/>
    </source>
</evidence>
<protein>
    <submittedName>
        <fullName evidence="2">Cap-specific mRNA (Nucleoside-2'-O-)-methyltransferase 2-like protein</fullName>
    </submittedName>
</protein>
<keyword evidence="3" id="KW-1185">Reference proteome</keyword>
<gene>
    <name evidence="2" type="ORF">AKAME5_002670200</name>
</gene>
<dbReference type="GO" id="GO:0005634">
    <property type="term" value="C:nucleus"/>
    <property type="evidence" value="ECO:0007669"/>
    <property type="project" value="TreeGrafter"/>
</dbReference>
<sequence>MDTEVDWTCVPPCDSCRVVCAASILSSITGICAFKGNGDRNKKKRPCLVFGSRSVWGACESQCGDLVLTFSAEPSFAQRGCITLHDGEPLYQQELLGCVVFSLQTLNSGDALLLPVFSALTRVTAAIVLCLHVCFRSVTFRCPPPSGAVGTMLVCVGFCPEAAAQILPLLTDVHNCMSQLLRGEEGKSQSCGSDRQVLQFVPMEELLTGGLTEFLWTMNSEIIQQKLHLLMQT</sequence>
<dbReference type="GO" id="GO:0005737">
    <property type="term" value="C:cytoplasm"/>
    <property type="evidence" value="ECO:0007669"/>
    <property type="project" value="TreeGrafter"/>
</dbReference>
<evidence type="ECO:0000313" key="3">
    <source>
        <dbReference type="Proteomes" id="UP001279410"/>
    </source>
</evidence>
<dbReference type="Gene3D" id="3.40.50.12760">
    <property type="match status" value="1"/>
</dbReference>
<dbReference type="Proteomes" id="UP001279410">
    <property type="component" value="Unassembled WGS sequence"/>
</dbReference>
<keyword evidence="1" id="KW-0507">mRNA processing</keyword>
<organism evidence="2 3">
    <name type="scientific">Lates japonicus</name>
    <name type="common">Japanese lates</name>
    <dbReference type="NCBI Taxonomy" id="270547"/>
    <lineage>
        <taxon>Eukaryota</taxon>
        <taxon>Metazoa</taxon>
        <taxon>Chordata</taxon>
        <taxon>Craniata</taxon>
        <taxon>Vertebrata</taxon>
        <taxon>Euteleostomi</taxon>
        <taxon>Actinopterygii</taxon>
        <taxon>Neopterygii</taxon>
        <taxon>Teleostei</taxon>
        <taxon>Neoteleostei</taxon>
        <taxon>Acanthomorphata</taxon>
        <taxon>Carangaria</taxon>
        <taxon>Carangaria incertae sedis</taxon>
        <taxon>Centropomidae</taxon>
        <taxon>Lates</taxon>
    </lineage>
</organism>
<dbReference type="GO" id="GO:0004483">
    <property type="term" value="F:methyltransferase cap1 activity"/>
    <property type="evidence" value="ECO:0007669"/>
    <property type="project" value="TreeGrafter"/>
</dbReference>
<comment type="caution">
    <text evidence="2">The sequence shown here is derived from an EMBL/GenBank/DDBJ whole genome shotgun (WGS) entry which is preliminary data.</text>
</comment>
<accession>A0AAD3NMZ5</accession>
<name>A0AAD3NMZ5_LATJO</name>
<dbReference type="PANTHER" id="PTHR16121:SF2">
    <property type="entry name" value="CAP-SPECIFIC MRNA (NUCLEOSIDE-2'-O-)-METHYLTRANSFERASE 2"/>
    <property type="match status" value="1"/>
</dbReference>
<dbReference type="InterPro" id="IPR050851">
    <property type="entry name" value="mRNA_Cap_2O-Ribose_MeTrfase"/>
</dbReference>
<reference evidence="2" key="1">
    <citation type="submission" date="2022-08" db="EMBL/GenBank/DDBJ databases">
        <title>Genome sequencing of akame (Lates japonicus).</title>
        <authorList>
            <person name="Hashiguchi Y."/>
            <person name="Takahashi H."/>
        </authorList>
    </citation>
    <scope>NUCLEOTIDE SEQUENCE</scope>
    <source>
        <strain evidence="2">Kochi</strain>
    </source>
</reference>